<dbReference type="RefSeq" id="WP_255228233.1">
    <property type="nucleotide sequence ID" value="NZ_JAJEKE010000014.1"/>
</dbReference>
<dbReference type="EMBL" id="JAJEKE010000014">
    <property type="protein sequence ID" value="MCQ1530711.1"/>
    <property type="molecule type" value="Genomic_DNA"/>
</dbReference>
<dbReference type="PANTHER" id="PTHR34180:SF1">
    <property type="entry name" value="BETA-ALANYL-DOPAMINE_CARCININE HYDROLASE"/>
    <property type="match status" value="1"/>
</dbReference>
<name>A0ABT1NHP4_9FIRM</name>
<reference evidence="2 3" key="1">
    <citation type="submission" date="2021-10" db="EMBL/GenBank/DDBJ databases">
        <title>Lutispora strain m25 sp. nov., a thermophilic, non-spore-forming bacterium isolated from a lab-scale methanogenic bioreactor digesting anaerobic sludge.</title>
        <authorList>
            <person name="El Houari A."/>
            <person name="Mcdonald J."/>
        </authorList>
    </citation>
    <scope>NUCLEOTIDE SEQUENCE [LARGE SCALE GENOMIC DNA]</scope>
    <source>
        <strain evidence="3">m25</strain>
    </source>
</reference>
<dbReference type="PANTHER" id="PTHR34180">
    <property type="entry name" value="PEPTIDASE C45"/>
    <property type="match status" value="1"/>
</dbReference>
<evidence type="ECO:0000313" key="2">
    <source>
        <dbReference type="EMBL" id="MCQ1530711.1"/>
    </source>
</evidence>
<feature type="domain" description="Peptidase C45 hydrolase" evidence="1">
    <location>
        <begin position="105"/>
        <end position="333"/>
    </location>
</feature>
<dbReference type="InterPro" id="IPR005079">
    <property type="entry name" value="Peptidase_C45_hydrolase"/>
</dbReference>
<evidence type="ECO:0000259" key="1">
    <source>
        <dbReference type="Pfam" id="PF03417"/>
    </source>
</evidence>
<evidence type="ECO:0000313" key="3">
    <source>
        <dbReference type="Proteomes" id="UP001651880"/>
    </source>
</evidence>
<gene>
    <name evidence="2" type="ORF">LJD61_14305</name>
</gene>
<dbReference type="Proteomes" id="UP001651880">
    <property type="component" value="Unassembled WGS sequence"/>
</dbReference>
<dbReference type="Pfam" id="PF03417">
    <property type="entry name" value="AAT"/>
    <property type="match status" value="1"/>
</dbReference>
<dbReference type="InterPro" id="IPR047794">
    <property type="entry name" value="C45_proenzyme-like"/>
</dbReference>
<dbReference type="InterPro" id="IPR029055">
    <property type="entry name" value="Ntn_hydrolases_N"/>
</dbReference>
<comment type="caution">
    <text evidence="2">The sequence shown here is derived from an EMBL/GenBank/DDBJ whole genome shotgun (WGS) entry which is preliminary data.</text>
</comment>
<keyword evidence="3" id="KW-1185">Reference proteome</keyword>
<accession>A0ABT1NHP4</accession>
<dbReference type="SUPFAM" id="SSF56235">
    <property type="entry name" value="N-terminal nucleophile aminohydrolases (Ntn hydrolases)"/>
    <property type="match status" value="1"/>
</dbReference>
<protein>
    <submittedName>
        <fullName evidence="2">C45 family peptidase</fullName>
    </submittedName>
</protein>
<dbReference type="Gene3D" id="3.60.60.10">
    <property type="entry name" value="Penicillin V Acylase, Chain A"/>
    <property type="match status" value="1"/>
</dbReference>
<dbReference type="InterPro" id="IPR047801">
    <property type="entry name" value="Peptidase_C45"/>
</dbReference>
<proteinExistence type="predicted"/>
<dbReference type="NCBIfam" id="NF040521">
    <property type="entry name" value="C45_proenzyme"/>
    <property type="match status" value="1"/>
</dbReference>
<sequence length="372" mass="42203">MDEHRVANYIELCGSNYEIGFQMGMTVRNIDMLKSRLLSVNRCLSESDIHKATSTFDCFCPGLNEELQGFADANEIDISQVIYYAVTYLVAGCSQIVFIPRITDGHCTLLARNYDYFPDMDDWVLSKTRVSGKYAHLGTNIMQFGRGEGVNEYGFAVSQSACGRPVNNFANCKRPVVDGLQFWAIVRTLLENTKSVDDALHWIKNMPITCNINLMLADKEGHVALVEIFDNHRAICQIDNNSRQGYIAATNHIHLPELRQLEPWAMQNSVCRLETIKKSLQHKTEVSADFIKALLLREYPNGLKVSHYQCSFGTIKSMIFNLEECSVEICWGGVSDNHWKRYSLNTSTPNEQFKQVIIDKPPSDAFFELIAL</sequence>
<organism evidence="2 3">
    <name type="scientific">Lutispora saccharofermentans</name>
    <dbReference type="NCBI Taxonomy" id="3024236"/>
    <lineage>
        <taxon>Bacteria</taxon>
        <taxon>Bacillati</taxon>
        <taxon>Bacillota</taxon>
        <taxon>Clostridia</taxon>
        <taxon>Lutisporales</taxon>
        <taxon>Lutisporaceae</taxon>
        <taxon>Lutispora</taxon>
    </lineage>
</organism>